<organism evidence="2 3">
    <name type="scientific">Protopolystoma xenopodis</name>
    <dbReference type="NCBI Taxonomy" id="117903"/>
    <lineage>
        <taxon>Eukaryota</taxon>
        <taxon>Metazoa</taxon>
        <taxon>Spiralia</taxon>
        <taxon>Lophotrochozoa</taxon>
        <taxon>Platyhelminthes</taxon>
        <taxon>Monogenea</taxon>
        <taxon>Polyopisthocotylea</taxon>
        <taxon>Polystomatidea</taxon>
        <taxon>Polystomatidae</taxon>
        <taxon>Protopolystoma</taxon>
    </lineage>
</organism>
<accession>A0A3S5B8H0</accession>
<evidence type="ECO:0000256" key="1">
    <source>
        <dbReference type="SAM" id="Coils"/>
    </source>
</evidence>
<dbReference type="AlphaFoldDB" id="A0A3S5B8H0"/>
<protein>
    <submittedName>
        <fullName evidence="2">Uncharacterized protein</fullName>
    </submittedName>
</protein>
<evidence type="ECO:0000313" key="3">
    <source>
        <dbReference type="Proteomes" id="UP000784294"/>
    </source>
</evidence>
<dbReference type="EMBL" id="CAAALY010253472">
    <property type="protein sequence ID" value="VEL36888.1"/>
    <property type="molecule type" value="Genomic_DNA"/>
</dbReference>
<name>A0A3S5B8H0_9PLAT</name>
<reference evidence="2" key="1">
    <citation type="submission" date="2018-11" db="EMBL/GenBank/DDBJ databases">
        <authorList>
            <consortium name="Pathogen Informatics"/>
        </authorList>
    </citation>
    <scope>NUCLEOTIDE SEQUENCE</scope>
</reference>
<evidence type="ECO:0000313" key="2">
    <source>
        <dbReference type="EMBL" id="VEL36888.1"/>
    </source>
</evidence>
<sequence length="239" mass="27214">MSSSSDDVLHRLHECSACLPPKRGRMSCALRQPERRIKTKRLQYNRIQPSSLVKDSATHNLQVSQTQSTLVSTTQSLLDLQNKLTSLTTSFEIGLSDTRNKADSTDSELRHLVSQLDQLTVNQGLLRQQQLKDTQRLDAIKHSTDALNLAIGSEAFDFLNHSVLDELTKSAALQANELSQLRDRLAQMSQAEAQARIFWQQEWMVERDKLVQSANSFSAILEDDRNRTLKKARRMKSYF</sequence>
<proteinExistence type="predicted"/>
<feature type="coiled-coil region" evidence="1">
    <location>
        <begin position="164"/>
        <end position="191"/>
    </location>
</feature>
<gene>
    <name evidence="2" type="ORF">PXEA_LOCUS30328</name>
</gene>
<comment type="caution">
    <text evidence="2">The sequence shown here is derived from an EMBL/GenBank/DDBJ whole genome shotgun (WGS) entry which is preliminary data.</text>
</comment>
<keyword evidence="3" id="KW-1185">Reference proteome</keyword>
<keyword evidence="1" id="KW-0175">Coiled coil</keyword>
<dbReference type="Proteomes" id="UP000784294">
    <property type="component" value="Unassembled WGS sequence"/>
</dbReference>